<dbReference type="AlphaFoldDB" id="A0A4Q1BIS7"/>
<dbReference type="EMBL" id="SDIL01000066">
    <property type="protein sequence ID" value="RXK37540.1"/>
    <property type="molecule type" value="Genomic_DNA"/>
</dbReference>
<feature type="compositionally biased region" description="Basic and acidic residues" evidence="6">
    <location>
        <begin position="1"/>
        <end position="10"/>
    </location>
</feature>
<dbReference type="Proteomes" id="UP000289152">
    <property type="component" value="Unassembled WGS sequence"/>
</dbReference>
<dbReference type="InterPro" id="IPR011701">
    <property type="entry name" value="MFS"/>
</dbReference>
<evidence type="ECO:0000256" key="2">
    <source>
        <dbReference type="ARBA" id="ARBA00022448"/>
    </source>
</evidence>
<dbReference type="InterPro" id="IPR036259">
    <property type="entry name" value="MFS_trans_sf"/>
</dbReference>
<name>A0A4Q1BIS7_TREME</name>
<dbReference type="PANTHER" id="PTHR43791:SF36">
    <property type="entry name" value="TRANSPORTER, PUTATIVE (AFU_ORTHOLOGUE AFUA_6G08340)-RELATED"/>
    <property type="match status" value="1"/>
</dbReference>
<comment type="subcellular location">
    <subcellularLocation>
        <location evidence="1">Membrane</location>
        <topology evidence="1">Multi-pass membrane protein</topology>
    </subcellularLocation>
</comment>
<keyword evidence="5 7" id="KW-0472">Membrane</keyword>
<evidence type="ECO:0000313" key="8">
    <source>
        <dbReference type="EMBL" id="RXK37540.1"/>
    </source>
</evidence>
<feature type="transmembrane region" description="Helical" evidence="7">
    <location>
        <begin position="76"/>
        <end position="95"/>
    </location>
</feature>
<feature type="transmembrane region" description="Helical" evidence="7">
    <location>
        <begin position="404"/>
        <end position="426"/>
    </location>
</feature>
<evidence type="ECO:0008006" key="10">
    <source>
        <dbReference type="Google" id="ProtNLM"/>
    </source>
</evidence>
<feature type="transmembrane region" description="Helical" evidence="7">
    <location>
        <begin position="438"/>
        <end position="458"/>
    </location>
</feature>
<keyword evidence="3 7" id="KW-0812">Transmembrane</keyword>
<keyword evidence="2" id="KW-0813">Transport</keyword>
<evidence type="ECO:0000256" key="5">
    <source>
        <dbReference type="ARBA" id="ARBA00023136"/>
    </source>
</evidence>
<evidence type="ECO:0000256" key="3">
    <source>
        <dbReference type="ARBA" id="ARBA00022692"/>
    </source>
</evidence>
<evidence type="ECO:0000256" key="1">
    <source>
        <dbReference type="ARBA" id="ARBA00004141"/>
    </source>
</evidence>
<protein>
    <recommendedName>
        <fullName evidence="10">Major facilitator superfamily (MFS) profile domain-containing protein</fullName>
    </recommendedName>
</protein>
<feature type="transmembrane region" description="Helical" evidence="7">
    <location>
        <begin position="204"/>
        <end position="225"/>
    </location>
</feature>
<feature type="transmembrane region" description="Helical" evidence="7">
    <location>
        <begin position="169"/>
        <end position="192"/>
    </location>
</feature>
<proteinExistence type="predicted"/>
<accession>A0A4Q1BIS7</accession>
<keyword evidence="9" id="KW-1185">Reference proteome</keyword>
<dbReference type="InParanoid" id="A0A4Q1BIS7"/>
<feature type="transmembrane region" description="Helical" evidence="7">
    <location>
        <begin position="470"/>
        <end position="491"/>
    </location>
</feature>
<feature type="transmembrane region" description="Helical" evidence="7">
    <location>
        <begin position="115"/>
        <end position="133"/>
    </location>
</feature>
<dbReference type="PANTHER" id="PTHR43791">
    <property type="entry name" value="PERMEASE-RELATED"/>
    <property type="match status" value="1"/>
</dbReference>
<dbReference type="Gene3D" id="1.20.1250.20">
    <property type="entry name" value="MFS general substrate transporter like domains"/>
    <property type="match status" value="1"/>
</dbReference>
<comment type="caution">
    <text evidence="8">The sequence shown here is derived from an EMBL/GenBank/DDBJ whole genome shotgun (WGS) entry which is preliminary data.</text>
</comment>
<evidence type="ECO:0000256" key="7">
    <source>
        <dbReference type="SAM" id="Phobius"/>
    </source>
</evidence>
<dbReference type="VEuPathDB" id="FungiDB:TREMEDRAFT_58779"/>
<feature type="transmembrane region" description="Helical" evidence="7">
    <location>
        <begin position="374"/>
        <end position="392"/>
    </location>
</feature>
<dbReference type="SUPFAM" id="SSF103473">
    <property type="entry name" value="MFS general substrate transporter"/>
    <property type="match status" value="1"/>
</dbReference>
<gene>
    <name evidence="8" type="ORF">M231_05165</name>
</gene>
<dbReference type="Pfam" id="PF07690">
    <property type="entry name" value="MFS_1"/>
    <property type="match status" value="1"/>
</dbReference>
<reference evidence="8 9" key="1">
    <citation type="submission" date="2016-06" db="EMBL/GenBank/DDBJ databases">
        <title>Evolution of pathogenesis and genome organization in the Tremellales.</title>
        <authorList>
            <person name="Cuomo C."/>
            <person name="Litvintseva A."/>
            <person name="Heitman J."/>
            <person name="Chen Y."/>
            <person name="Sun S."/>
            <person name="Springer D."/>
            <person name="Dromer F."/>
            <person name="Young S."/>
            <person name="Zeng Q."/>
            <person name="Chapman S."/>
            <person name="Gujja S."/>
            <person name="Saif S."/>
            <person name="Birren B."/>
        </authorList>
    </citation>
    <scope>NUCLEOTIDE SEQUENCE [LARGE SCALE GENOMIC DNA]</scope>
    <source>
        <strain evidence="8 9">ATCC 28783</strain>
    </source>
</reference>
<keyword evidence="4 7" id="KW-1133">Transmembrane helix</keyword>
<feature type="transmembrane region" description="Helical" evidence="7">
    <location>
        <begin position="145"/>
        <end position="163"/>
    </location>
</feature>
<sequence length="535" mass="59751">MSTPAMEREVSNTTNTTTAYDDKPAAHQIERGGRLPHVIEADELAQEKDDAAKALEGQDLDYTDEEVKRVKFKTDFIIVPLMHLGIGCLLVDKTALNAASTLGFQTDLGLHGSQYSWAVSIYYFGLLGATYPATLLLQRYHVGRVLATAYIIWGGLMLCTMAVKNYHGLLAIRFMLGIFESTAAPAFTATTARFYTQSEQPIRYAMWSLGNTLMPIPFLLLYFAIGHAPSHPLAAWRWIFCLLGLFTIALGSVMMFVFPDKPSTCWWYTERQRAVAVARIARSQTGIKSHLYRKYQIVEAFTDVKTWLFAFLFVFQQPAPGIASNFSGVIIKGYGYTGLKALLLQIPSWAVPSVFTPLCGYLTTHVNWFKTRKCFVMVWLGIVSLISEIVLYKKPPVPGANKAVPLAFMSLLSIDQSAYPLILSLIGQNISGTTKKQTVIAITFVLYCVANICIPQSFLAKQSPRYQDGIIFVIASQAMFITLSIVFWILATAENKRREKLDEGRVIGADEDKEIILSGLADETDKRNPRFRYSP</sequence>
<feature type="region of interest" description="Disordered" evidence="6">
    <location>
        <begin position="1"/>
        <end position="32"/>
    </location>
</feature>
<feature type="compositionally biased region" description="Basic and acidic residues" evidence="6">
    <location>
        <begin position="20"/>
        <end position="32"/>
    </location>
</feature>
<dbReference type="OrthoDB" id="2580829at2759"/>
<evidence type="ECO:0000313" key="9">
    <source>
        <dbReference type="Proteomes" id="UP000289152"/>
    </source>
</evidence>
<feature type="transmembrane region" description="Helical" evidence="7">
    <location>
        <begin position="237"/>
        <end position="258"/>
    </location>
</feature>
<organism evidence="8 9">
    <name type="scientific">Tremella mesenterica</name>
    <name type="common">Jelly fungus</name>
    <dbReference type="NCBI Taxonomy" id="5217"/>
    <lineage>
        <taxon>Eukaryota</taxon>
        <taxon>Fungi</taxon>
        <taxon>Dikarya</taxon>
        <taxon>Basidiomycota</taxon>
        <taxon>Agaricomycotina</taxon>
        <taxon>Tremellomycetes</taxon>
        <taxon>Tremellales</taxon>
        <taxon>Tremellaceae</taxon>
        <taxon>Tremella</taxon>
    </lineage>
</organism>
<evidence type="ECO:0000256" key="6">
    <source>
        <dbReference type="SAM" id="MobiDB-lite"/>
    </source>
</evidence>
<dbReference type="GO" id="GO:0016020">
    <property type="term" value="C:membrane"/>
    <property type="evidence" value="ECO:0007669"/>
    <property type="project" value="UniProtKB-SubCell"/>
</dbReference>
<dbReference type="GO" id="GO:0022857">
    <property type="term" value="F:transmembrane transporter activity"/>
    <property type="evidence" value="ECO:0007669"/>
    <property type="project" value="InterPro"/>
</dbReference>
<evidence type="ECO:0000256" key="4">
    <source>
        <dbReference type="ARBA" id="ARBA00022989"/>
    </source>
</evidence>